<sequence length="289" mass="33020">MYENSTYEKKEETKTVRKPMKKEITVTLKELVLVLEETLKSFLLHEGNIAHQYQMMTQLKKNLSTNEVLIHIDFSENYCCKYREEIQAVHFGGGRQQVTLHTGVLYLKNPDDTVKTQSFCINNFTWNYSEPGDGKGAPDGVGGTLKRSADQAVAEGKDVTDLNVLKNILSLKCPSIMLIEVSTAEIHNTDNLVKKSKSISTFSGTQKIRQFMFSNDVLEFRTLSCFDCVGKCQHFHLRYYKTFEVSGDRPTVSMRRKRKEAKVESNMKISKITPYEKMPMGIKLVTMSL</sequence>
<comment type="caution">
    <text evidence="1">The sequence shown here is derived from an EMBL/GenBank/DDBJ whole genome shotgun (WGS) entry which is preliminary data.</text>
</comment>
<dbReference type="AlphaFoldDB" id="A0AAV7J511"/>
<name>A0AAV7J511_COTGL</name>
<accession>A0AAV7J511</accession>
<dbReference type="PANTHER" id="PTHR46601">
    <property type="entry name" value="ULP_PROTEASE DOMAIN-CONTAINING PROTEIN"/>
    <property type="match status" value="1"/>
</dbReference>
<organism evidence="1 2">
    <name type="scientific">Cotesia glomerata</name>
    <name type="common">Lepidopteran parasitic wasp</name>
    <name type="synonym">Apanteles glomeratus</name>
    <dbReference type="NCBI Taxonomy" id="32391"/>
    <lineage>
        <taxon>Eukaryota</taxon>
        <taxon>Metazoa</taxon>
        <taxon>Ecdysozoa</taxon>
        <taxon>Arthropoda</taxon>
        <taxon>Hexapoda</taxon>
        <taxon>Insecta</taxon>
        <taxon>Pterygota</taxon>
        <taxon>Neoptera</taxon>
        <taxon>Endopterygota</taxon>
        <taxon>Hymenoptera</taxon>
        <taxon>Apocrita</taxon>
        <taxon>Ichneumonoidea</taxon>
        <taxon>Braconidae</taxon>
        <taxon>Microgastrinae</taxon>
        <taxon>Cotesia</taxon>
    </lineage>
</organism>
<protein>
    <submittedName>
        <fullName evidence="1">Uncharacterized protein</fullName>
    </submittedName>
</protein>
<evidence type="ECO:0000313" key="1">
    <source>
        <dbReference type="EMBL" id="KAH0567795.1"/>
    </source>
</evidence>
<keyword evidence="2" id="KW-1185">Reference proteome</keyword>
<reference evidence="1 2" key="1">
    <citation type="journal article" date="2021" name="J. Hered.">
        <title>A chromosome-level genome assembly of the parasitoid wasp, Cotesia glomerata (Hymenoptera: Braconidae).</title>
        <authorList>
            <person name="Pinto B.J."/>
            <person name="Weis J.J."/>
            <person name="Gamble T."/>
            <person name="Ode P.J."/>
            <person name="Paul R."/>
            <person name="Zaspel J.M."/>
        </authorList>
    </citation>
    <scope>NUCLEOTIDE SEQUENCE [LARGE SCALE GENOMIC DNA]</scope>
    <source>
        <strain evidence="1">CgM1</strain>
    </source>
</reference>
<proteinExistence type="predicted"/>
<dbReference type="Proteomes" id="UP000826195">
    <property type="component" value="Unassembled WGS sequence"/>
</dbReference>
<evidence type="ECO:0000313" key="2">
    <source>
        <dbReference type="Proteomes" id="UP000826195"/>
    </source>
</evidence>
<gene>
    <name evidence="1" type="ORF">KQX54_013988</name>
</gene>
<dbReference type="EMBL" id="JAHXZJ010000001">
    <property type="protein sequence ID" value="KAH0567795.1"/>
    <property type="molecule type" value="Genomic_DNA"/>
</dbReference>
<dbReference type="PANTHER" id="PTHR46601:SF1">
    <property type="entry name" value="ADF-H DOMAIN-CONTAINING PROTEIN"/>
    <property type="match status" value="1"/>
</dbReference>